<keyword evidence="2" id="KW-1185">Reference proteome</keyword>
<evidence type="ECO:0000313" key="1">
    <source>
        <dbReference type="EMBL" id="BAN26598.1"/>
    </source>
</evidence>
<protein>
    <submittedName>
        <fullName evidence="1">Uncharacterized protein</fullName>
    </submittedName>
</protein>
<name>R4WPJ2_9BURK</name>
<dbReference type="HOGENOM" id="CLU_3341235_0_0_4"/>
<organism evidence="1 2">
    <name type="scientific">Caballeronia insecticola</name>
    <dbReference type="NCBI Taxonomy" id="758793"/>
    <lineage>
        <taxon>Bacteria</taxon>
        <taxon>Pseudomonadati</taxon>
        <taxon>Pseudomonadota</taxon>
        <taxon>Betaproteobacteria</taxon>
        <taxon>Burkholderiales</taxon>
        <taxon>Burkholderiaceae</taxon>
        <taxon>Caballeronia</taxon>
    </lineage>
</organism>
<dbReference type="Proteomes" id="UP000013966">
    <property type="component" value="Chromosome 3"/>
</dbReference>
<evidence type="ECO:0000313" key="2">
    <source>
        <dbReference type="Proteomes" id="UP000013966"/>
    </source>
</evidence>
<reference evidence="1 2" key="2">
    <citation type="journal article" date="2018" name="Int. J. Syst. Evol. Microbiol.">
        <title>Burkholderia insecticola sp. nov., a gut symbiotic bacterium of the bean bug Riptortus pedestris.</title>
        <authorList>
            <person name="Takeshita K."/>
            <person name="Tamaki H."/>
            <person name="Ohbayashi T."/>
            <person name="Meng X.-Y."/>
            <person name="Sone T."/>
            <person name="Mitani Y."/>
            <person name="Peeters C."/>
            <person name="Kikuchi Y."/>
            <person name="Vandamme P."/>
        </authorList>
    </citation>
    <scope>NUCLEOTIDE SEQUENCE [LARGE SCALE GENOMIC DNA]</scope>
    <source>
        <strain evidence="1">RPE64</strain>
    </source>
</reference>
<accession>R4WPJ2</accession>
<gene>
    <name evidence="1" type="ORF">BRPE64_CCDS05150</name>
</gene>
<reference evidence="1 2" key="1">
    <citation type="journal article" date="2013" name="Genome Announc.">
        <title>Complete Genome Sequence of Burkholderia sp. Strain RPE64, Bacterial Symbiont of the Bean Bug Riptortus pedestris.</title>
        <authorList>
            <person name="Shibata T.F."/>
            <person name="Maeda T."/>
            <person name="Nikoh N."/>
            <person name="Yamaguchi K."/>
            <person name="Oshima K."/>
            <person name="Hattori M."/>
            <person name="Nishiyama T."/>
            <person name="Hasebe M."/>
            <person name="Fukatsu T."/>
            <person name="Kikuchi Y."/>
            <person name="Shigenobu S."/>
        </authorList>
    </citation>
    <scope>NUCLEOTIDE SEQUENCE [LARGE SCALE GENOMIC DNA]</scope>
</reference>
<proteinExistence type="predicted"/>
<dbReference type="AlphaFoldDB" id="R4WPJ2"/>
<dbReference type="KEGG" id="buo:BRPE64_CCDS05150"/>
<dbReference type="EMBL" id="AP013060">
    <property type="protein sequence ID" value="BAN26598.1"/>
    <property type="molecule type" value="Genomic_DNA"/>
</dbReference>
<sequence>MPLDTACTPATYASLKDSADTVVGFYDGRISGRNRIR</sequence>